<dbReference type="PROSITE" id="PS51257">
    <property type="entry name" value="PROKAR_LIPOPROTEIN"/>
    <property type="match status" value="1"/>
</dbReference>
<name>A0A9D1FNL7_9FIRM</name>
<accession>A0A9D1FNL7</accession>
<dbReference type="Proteomes" id="UP000824002">
    <property type="component" value="Unassembled WGS sequence"/>
</dbReference>
<feature type="chain" id="PRO_5038832422" description="Lipoprotein" evidence="1">
    <location>
        <begin position="22"/>
        <end position="240"/>
    </location>
</feature>
<feature type="signal peptide" evidence="1">
    <location>
        <begin position="1"/>
        <end position="21"/>
    </location>
</feature>
<reference evidence="2" key="2">
    <citation type="journal article" date="2021" name="PeerJ">
        <title>Extensive microbial diversity within the chicken gut microbiome revealed by metagenomics and culture.</title>
        <authorList>
            <person name="Gilroy R."/>
            <person name="Ravi A."/>
            <person name="Getino M."/>
            <person name="Pursley I."/>
            <person name="Horton D.L."/>
            <person name="Alikhan N.F."/>
            <person name="Baker D."/>
            <person name="Gharbi K."/>
            <person name="Hall N."/>
            <person name="Watson M."/>
            <person name="Adriaenssens E.M."/>
            <person name="Foster-Nyarko E."/>
            <person name="Jarju S."/>
            <person name="Secka A."/>
            <person name="Antonio M."/>
            <person name="Oren A."/>
            <person name="Chaudhuri R.R."/>
            <person name="La Ragione R."/>
            <person name="Hildebrand F."/>
            <person name="Pallen M.J."/>
        </authorList>
    </citation>
    <scope>NUCLEOTIDE SEQUENCE</scope>
    <source>
        <strain evidence="2">CHK199-13235</strain>
    </source>
</reference>
<keyword evidence="1" id="KW-0732">Signal</keyword>
<evidence type="ECO:0000313" key="2">
    <source>
        <dbReference type="EMBL" id="HIS77014.1"/>
    </source>
</evidence>
<dbReference type="EMBL" id="DVJP01000063">
    <property type="protein sequence ID" value="HIS77014.1"/>
    <property type="molecule type" value="Genomic_DNA"/>
</dbReference>
<proteinExistence type="predicted"/>
<protein>
    <recommendedName>
        <fullName evidence="4">Lipoprotein</fullName>
    </recommendedName>
</protein>
<dbReference type="AlphaFoldDB" id="A0A9D1FNL7"/>
<reference evidence="2" key="1">
    <citation type="submission" date="2020-10" db="EMBL/GenBank/DDBJ databases">
        <authorList>
            <person name="Gilroy R."/>
        </authorList>
    </citation>
    <scope>NUCLEOTIDE SEQUENCE</scope>
    <source>
        <strain evidence="2">CHK199-13235</strain>
    </source>
</reference>
<evidence type="ECO:0008006" key="4">
    <source>
        <dbReference type="Google" id="ProtNLM"/>
    </source>
</evidence>
<comment type="caution">
    <text evidence="2">The sequence shown here is derived from an EMBL/GenBank/DDBJ whole genome shotgun (WGS) entry which is preliminary data.</text>
</comment>
<gene>
    <name evidence="2" type="ORF">IAB51_09455</name>
</gene>
<evidence type="ECO:0000313" key="3">
    <source>
        <dbReference type="Proteomes" id="UP000824002"/>
    </source>
</evidence>
<organism evidence="2 3">
    <name type="scientific">Candidatus Merdivicinus excrementipullorum</name>
    <dbReference type="NCBI Taxonomy" id="2840867"/>
    <lineage>
        <taxon>Bacteria</taxon>
        <taxon>Bacillati</taxon>
        <taxon>Bacillota</taxon>
        <taxon>Clostridia</taxon>
        <taxon>Eubacteriales</taxon>
        <taxon>Oscillospiraceae</taxon>
        <taxon>Oscillospiraceae incertae sedis</taxon>
        <taxon>Candidatus Merdivicinus</taxon>
    </lineage>
</organism>
<sequence>MKIRLCLFLAVLCLFTGCANTGNRHVYTPEERAEWESEVGMIGCGFVIPDEKQFETNIIASDVVLVGTVMDEGVSKVEPILGDIVDDGPQTTVTAFQLRVQDVLAGSCDAKEITLKFYWPYQTRPYKGDKLVLFLVEQPVASEFPVEFYTPTSADNDSVFAVNPPDNTIFAFSKKEPLTAYDGQKLSEFQKAIEESLDTFRTAAEYPYIAGKAGLYALTEDSPLYEEYRGYYPEFFEKNP</sequence>
<evidence type="ECO:0000256" key="1">
    <source>
        <dbReference type="SAM" id="SignalP"/>
    </source>
</evidence>